<feature type="region of interest" description="Disordered" evidence="1">
    <location>
        <begin position="417"/>
        <end position="457"/>
    </location>
</feature>
<evidence type="ECO:0000259" key="2">
    <source>
        <dbReference type="Pfam" id="PF17667"/>
    </source>
</evidence>
<dbReference type="AlphaFoldDB" id="A0A9W7XZ21"/>
<keyword evidence="4" id="KW-1185">Reference proteome</keyword>
<evidence type="ECO:0000313" key="3">
    <source>
        <dbReference type="EMBL" id="KAJ1721263.1"/>
    </source>
</evidence>
<sequence>REPLFTADSFFGRFTRCFAVALAPAGACDAVLKDSWQLAAGDASASDEIAVLRRMRRRLDAARSACLYPRIACGGTVRVAAAGGREDASELVLGAAAAYARWTVPHGGGGGAGLRRVHRRMVTGPVGVPLQTLASEHEVVAVLADAMRAHAETLRVGGVLHRDVSLNNVMAVRLASGELRGMLVDYDHAVDPASARNTRRPGSVGTGPFMSIANLEGLDAARTAVDDWEALVSLLFCLAARSHTALDRMGARFAHVTAQGGAAKRELFASRRALDAAVAEHLDVAACPAIVRLIRALYAAIFEHPKCQGTARMPLRSGRMVDPVLRRTQYAADIQARCLAAIEAAAADVRSLGRLTDGLAAIDAGGGRPSGPAESPAPAPSASASPTPSPCRQPSTATTLSDPPALYALYNVPVAARKRKAKEETPQDSPSTKRRKMIHPQAHLATPATPGTPVNADAEAFAEPLFVTPREPPAAHVSSKLKRKLF</sequence>
<proteinExistence type="predicted"/>
<gene>
    <name evidence="3" type="ORF">LPJ53_004200</name>
</gene>
<feature type="compositionally biased region" description="Polar residues" evidence="1">
    <location>
        <begin position="392"/>
        <end position="401"/>
    </location>
</feature>
<dbReference type="SUPFAM" id="SSF56112">
    <property type="entry name" value="Protein kinase-like (PK-like)"/>
    <property type="match status" value="1"/>
</dbReference>
<dbReference type="Pfam" id="PF17667">
    <property type="entry name" value="Pkinase_fungal"/>
    <property type="match status" value="1"/>
</dbReference>
<dbReference type="InterPro" id="IPR011009">
    <property type="entry name" value="Kinase-like_dom_sf"/>
</dbReference>
<evidence type="ECO:0000256" key="1">
    <source>
        <dbReference type="SAM" id="MobiDB-lite"/>
    </source>
</evidence>
<feature type="domain" description="Fungal-type protein kinase" evidence="2">
    <location>
        <begin position="2"/>
        <end position="231"/>
    </location>
</feature>
<evidence type="ECO:0000313" key="4">
    <source>
        <dbReference type="Proteomes" id="UP001149813"/>
    </source>
</evidence>
<feature type="compositionally biased region" description="Low complexity" evidence="1">
    <location>
        <begin position="370"/>
        <end position="386"/>
    </location>
</feature>
<dbReference type="OrthoDB" id="2747778at2759"/>
<accession>A0A9W7XZ21</accession>
<dbReference type="Proteomes" id="UP001149813">
    <property type="component" value="Unassembled WGS sequence"/>
</dbReference>
<dbReference type="PANTHER" id="PTHR38248">
    <property type="entry name" value="FUNK1 6"/>
    <property type="match status" value="1"/>
</dbReference>
<organism evidence="3 4">
    <name type="scientific">Coemansia erecta</name>
    <dbReference type="NCBI Taxonomy" id="147472"/>
    <lineage>
        <taxon>Eukaryota</taxon>
        <taxon>Fungi</taxon>
        <taxon>Fungi incertae sedis</taxon>
        <taxon>Zoopagomycota</taxon>
        <taxon>Kickxellomycotina</taxon>
        <taxon>Kickxellomycetes</taxon>
        <taxon>Kickxellales</taxon>
        <taxon>Kickxellaceae</taxon>
        <taxon>Coemansia</taxon>
    </lineage>
</organism>
<feature type="non-terminal residue" evidence="3">
    <location>
        <position position="1"/>
    </location>
</feature>
<dbReference type="InterPro" id="IPR040976">
    <property type="entry name" value="Pkinase_fungal"/>
</dbReference>
<reference evidence="3" key="1">
    <citation type="submission" date="2022-07" db="EMBL/GenBank/DDBJ databases">
        <title>Phylogenomic reconstructions and comparative analyses of Kickxellomycotina fungi.</title>
        <authorList>
            <person name="Reynolds N.K."/>
            <person name="Stajich J.E."/>
            <person name="Barry K."/>
            <person name="Grigoriev I.V."/>
            <person name="Crous P."/>
            <person name="Smith M.E."/>
        </authorList>
    </citation>
    <scope>NUCLEOTIDE SEQUENCE</scope>
    <source>
        <strain evidence="3">NBRC 32514</strain>
    </source>
</reference>
<name>A0A9W7XZ21_9FUNG</name>
<dbReference type="EMBL" id="JANBOJ010000185">
    <property type="protein sequence ID" value="KAJ1721263.1"/>
    <property type="molecule type" value="Genomic_DNA"/>
</dbReference>
<dbReference type="PANTHER" id="PTHR38248:SF2">
    <property type="entry name" value="FUNK1 11"/>
    <property type="match status" value="1"/>
</dbReference>
<protein>
    <recommendedName>
        <fullName evidence="2">Fungal-type protein kinase domain-containing protein</fullName>
    </recommendedName>
</protein>
<comment type="caution">
    <text evidence="3">The sequence shown here is derived from an EMBL/GenBank/DDBJ whole genome shotgun (WGS) entry which is preliminary data.</text>
</comment>
<feature type="region of interest" description="Disordered" evidence="1">
    <location>
        <begin position="363"/>
        <end position="402"/>
    </location>
</feature>